<sequence>MSAAHADIKKPAGADTPDGQMLQKSSITNIRTPIGDVNEKLSIAHAMEQGYRILVDGDGEAEIATPAGETYYIAGFECNCPDKLIRGGSHRGHCKHEIWLSQLRPCEMCGSIMRLTAFRTCFGETGERFECQTCGCAWDIGLVRAERRMNRETGEPSPKLTAQGRCRQAIAWMRTHTRDFYIWKLVEQSPHMAPLMVRELAASEEGKLADQVAKRFGLLEARRPS</sequence>
<dbReference type="AlphaFoldDB" id="A0A2H0UC14"/>
<dbReference type="EMBL" id="PFBK01000004">
    <property type="protein sequence ID" value="PIR83890.1"/>
    <property type="molecule type" value="Genomic_DNA"/>
</dbReference>
<proteinExistence type="predicted"/>
<feature type="region of interest" description="Disordered" evidence="1">
    <location>
        <begin position="1"/>
        <end position="21"/>
    </location>
</feature>
<feature type="compositionally biased region" description="Basic and acidic residues" evidence="1">
    <location>
        <begin position="1"/>
        <end position="12"/>
    </location>
</feature>
<gene>
    <name evidence="2" type="ORF">COU18_01905</name>
</gene>
<reference evidence="3" key="1">
    <citation type="submission" date="2017-09" db="EMBL/GenBank/DDBJ databases">
        <title>Depth-based differentiation of microbial function through sediment-hosted aquifers and enrichment of novel symbionts in the deep terrestrial subsurface.</title>
        <authorList>
            <person name="Probst A.J."/>
            <person name="Ladd B."/>
            <person name="Jarett J.K."/>
            <person name="Geller-Mcgrath D.E."/>
            <person name="Sieber C.M.K."/>
            <person name="Emerson J.B."/>
            <person name="Anantharaman K."/>
            <person name="Thomas B.C."/>
            <person name="Malmstrom R."/>
            <person name="Stieglmeier M."/>
            <person name="Klingl A."/>
            <person name="Woyke T."/>
            <person name="Ryan C.M."/>
            <person name="Banfield J.F."/>
        </authorList>
    </citation>
    <scope>NUCLEOTIDE SEQUENCE [LARGE SCALE GENOMIC DNA]</scope>
</reference>
<protein>
    <submittedName>
        <fullName evidence="2">Uncharacterized protein</fullName>
    </submittedName>
</protein>
<organism evidence="2 3">
    <name type="scientific">Candidatus Kaiserbacteria bacterium CG10_big_fil_rev_8_21_14_0_10_51_14</name>
    <dbReference type="NCBI Taxonomy" id="1974610"/>
    <lineage>
        <taxon>Bacteria</taxon>
        <taxon>Candidatus Kaiseribacteriota</taxon>
    </lineage>
</organism>
<accession>A0A2H0UC14</accession>
<comment type="caution">
    <text evidence="2">The sequence shown here is derived from an EMBL/GenBank/DDBJ whole genome shotgun (WGS) entry which is preliminary data.</text>
</comment>
<dbReference type="Proteomes" id="UP000231192">
    <property type="component" value="Unassembled WGS sequence"/>
</dbReference>
<evidence type="ECO:0000313" key="2">
    <source>
        <dbReference type="EMBL" id="PIR83890.1"/>
    </source>
</evidence>
<name>A0A2H0UC14_9BACT</name>
<evidence type="ECO:0000256" key="1">
    <source>
        <dbReference type="SAM" id="MobiDB-lite"/>
    </source>
</evidence>
<evidence type="ECO:0000313" key="3">
    <source>
        <dbReference type="Proteomes" id="UP000231192"/>
    </source>
</evidence>